<feature type="domain" description="D-isomer specific 2-hydroxyacid dehydrogenase NAD-binding" evidence="6">
    <location>
        <begin position="114"/>
        <end position="290"/>
    </location>
</feature>
<evidence type="ECO:0000256" key="2">
    <source>
        <dbReference type="ARBA" id="ARBA00023002"/>
    </source>
</evidence>
<keyword evidence="3" id="KW-0520">NAD</keyword>
<accession>A0A2N0H396</accession>
<dbReference type="OrthoDB" id="9793626at2"/>
<dbReference type="RefSeq" id="WP_100868578.1">
    <property type="nucleotide sequence ID" value="NZ_PHUF01000008.1"/>
</dbReference>
<evidence type="ECO:0000259" key="6">
    <source>
        <dbReference type="Pfam" id="PF02826"/>
    </source>
</evidence>
<dbReference type="EMBL" id="PHUF01000008">
    <property type="protein sequence ID" value="PKB13370.1"/>
    <property type="molecule type" value="Genomic_DNA"/>
</dbReference>
<comment type="similarity">
    <text evidence="1 4">Belongs to the D-isomer specific 2-hydroxyacid dehydrogenase family.</text>
</comment>
<evidence type="ECO:0000259" key="5">
    <source>
        <dbReference type="Pfam" id="PF00389"/>
    </source>
</evidence>
<dbReference type="CDD" id="cd12173">
    <property type="entry name" value="PGDH_4"/>
    <property type="match status" value="1"/>
</dbReference>
<sequence>MLPELRPRIAIFGRALAPAAMALAEEAGAIVVTTDGYLRGDELIAFMQENNPHGIILRLGEVGADAMAAAPALRIIAKHGVGYDTIDVAAATERDILVSIATGANAISVAEQALGLMLAAGRGIAYLDSRIRSGHWDKATFLGTELCGKRLGIVGMGAIGRHLITICRGLGMSVAVFDPGLDASDLRAMGLEPALSLETILRESDVVSLHCPLTAATRNLIAKPQLELMKPRSILINTARGGLIDLKDLGQALAEGKIGGAGLDTFPVEPLDLPETLRGLPNLVVSPHVGASTVEAGERVGLTAMAQVIDHLAGRAVDDKFAVNRPGVNA</sequence>
<dbReference type="Pfam" id="PF02826">
    <property type="entry name" value="2-Hacid_dh_C"/>
    <property type="match status" value="1"/>
</dbReference>
<dbReference type="SUPFAM" id="SSF51735">
    <property type="entry name" value="NAD(P)-binding Rossmann-fold domains"/>
    <property type="match status" value="1"/>
</dbReference>
<dbReference type="Pfam" id="PF00389">
    <property type="entry name" value="2-Hacid_dh"/>
    <property type="match status" value="1"/>
</dbReference>
<keyword evidence="2 4" id="KW-0560">Oxidoreductase</keyword>
<gene>
    <name evidence="7" type="ORF">B0I00_3410</name>
</gene>
<evidence type="ECO:0000313" key="7">
    <source>
        <dbReference type="EMBL" id="PKB13370.1"/>
    </source>
</evidence>
<dbReference type="FunFam" id="3.40.50.720:FF:000203">
    <property type="entry name" value="D-3-phosphoglycerate dehydrogenase (SerA)"/>
    <property type="match status" value="1"/>
</dbReference>
<dbReference type="Proteomes" id="UP000232587">
    <property type="component" value="Unassembled WGS sequence"/>
</dbReference>
<dbReference type="InterPro" id="IPR036291">
    <property type="entry name" value="NAD(P)-bd_dom_sf"/>
</dbReference>
<dbReference type="Gene3D" id="3.40.50.720">
    <property type="entry name" value="NAD(P)-binding Rossmann-like Domain"/>
    <property type="match status" value="2"/>
</dbReference>
<evidence type="ECO:0000256" key="3">
    <source>
        <dbReference type="ARBA" id="ARBA00023027"/>
    </source>
</evidence>
<organism evidence="7 8">
    <name type="scientific">Novosphingobium kunmingense</name>
    <dbReference type="NCBI Taxonomy" id="1211806"/>
    <lineage>
        <taxon>Bacteria</taxon>
        <taxon>Pseudomonadati</taxon>
        <taxon>Pseudomonadota</taxon>
        <taxon>Alphaproteobacteria</taxon>
        <taxon>Sphingomonadales</taxon>
        <taxon>Sphingomonadaceae</taxon>
        <taxon>Novosphingobium</taxon>
    </lineage>
</organism>
<evidence type="ECO:0000256" key="4">
    <source>
        <dbReference type="RuleBase" id="RU003719"/>
    </source>
</evidence>
<feature type="domain" description="D-isomer specific 2-hydroxyacid dehydrogenase catalytic" evidence="5">
    <location>
        <begin position="11"/>
        <end position="317"/>
    </location>
</feature>
<protein>
    <submittedName>
        <fullName evidence="7">D-3-phosphoglycerate dehydrogenase</fullName>
    </submittedName>
</protein>
<name>A0A2N0H396_9SPHN</name>
<keyword evidence="8" id="KW-1185">Reference proteome</keyword>
<evidence type="ECO:0000256" key="1">
    <source>
        <dbReference type="ARBA" id="ARBA00005854"/>
    </source>
</evidence>
<dbReference type="InterPro" id="IPR050857">
    <property type="entry name" value="D-2-hydroxyacid_DH"/>
</dbReference>
<dbReference type="AlphaFoldDB" id="A0A2N0H396"/>
<dbReference type="GO" id="GO:0051287">
    <property type="term" value="F:NAD binding"/>
    <property type="evidence" value="ECO:0007669"/>
    <property type="project" value="InterPro"/>
</dbReference>
<dbReference type="PANTHER" id="PTHR42789">
    <property type="entry name" value="D-ISOMER SPECIFIC 2-HYDROXYACID DEHYDROGENASE FAMILY PROTEIN (AFU_ORTHOLOGUE AFUA_6G10090)"/>
    <property type="match status" value="1"/>
</dbReference>
<dbReference type="InterPro" id="IPR006139">
    <property type="entry name" value="D-isomer_2_OHA_DH_cat_dom"/>
</dbReference>
<dbReference type="PANTHER" id="PTHR42789:SF1">
    <property type="entry name" value="D-ISOMER SPECIFIC 2-HYDROXYACID DEHYDROGENASE FAMILY PROTEIN (AFU_ORTHOLOGUE AFUA_6G10090)"/>
    <property type="match status" value="1"/>
</dbReference>
<dbReference type="InterPro" id="IPR006140">
    <property type="entry name" value="D-isomer_DH_NAD-bd"/>
</dbReference>
<comment type="caution">
    <text evidence="7">The sequence shown here is derived from an EMBL/GenBank/DDBJ whole genome shotgun (WGS) entry which is preliminary data.</text>
</comment>
<evidence type="ECO:0000313" key="8">
    <source>
        <dbReference type="Proteomes" id="UP000232587"/>
    </source>
</evidence>
<reference evidence="7 8" key="1">
    <citation type="submission" date="2017-11" db="EMBL/GenBank/DDBJ databases">
        <title>Genomic Encyclopedia of Type Strains, Phase III (KMG-III): the genomes of soil and plant-associated and newly described type strains.</title>
        <authorList>
            <person name="Whitman W."/>
        </authorList>
    </citation>
    <scope>NUCLEOTIDE SEQUENCE [LARGE SCALE GENOMIC DNA]</scope>
    <source>
        <strain evidence="7 8">CGMCC 1.12274</strain>
    </source>
</reference>
<proteinExistence type="inferred from homology"/>
<dbReference type="GO" id="GO:0016616">
    <property type="term" value="F:oxidoreductase activity, acting on the CH-OH group of donors, NAD or NADP as acceptor"/>
    <property type="evidence" value="ECO:0007669"/>
    <property type="project" value="InterPro"/>
</dbReference>
<dbReference type="SUPFAM" id="SSF52283">
    <property type="entry name" value="Formate/glycerate dehydrogenase catalytic domain-like"/>
    <property type="match status" value="1"/>
</dbReference>